<evidence type="ECO:0000313" key="1">
    <source>
        <dbReference type="EMBL" id="MCC3144319.1"/>
    </source>
</evidence>
<dbReference type="EMBL" id="JAJFAT010000003">
    <property type="protein sequence ID" value="MCC3144319.1"/>
    <property type="molecule type" value="Genomic_DNA"/>
</dbReference>
<dbReference type="AlphaFoldDB" id="A0AAW4WYS4"/>
<accession>A0AAW4WYS4</accession>
<protein>
    <submittedName>
        <fullName evidence="1">Uncharacterized protein</fullName>
    </submittedName>
</protein>
<reference evidence="1 2" key="1">
    <citation type="submission" date="2021-10" db="EMBL/GenBank/DDBJ databases">
        <authorList>
            <person name="Grouzdev D.S."/>
            <person name="Pantiukh K.S."/>
            <person name="Krutkina M.S."/>
        </authorList>
    </citation>
    <scope>NUCLEOTIDE SEQUENCE [LARGE SCALE GENOMIC DNA]</scope>
    <source>
        <strain evidence="1 2">Z-7514</strain>
    </source>
</reference>
<gene>
    <name evidence="1" type="ORF">LJ207_03165</name>
</gene>
<evidence type="ECO:0000313" key="2">
    <source>
        <dbReference type="Proteomes" id="UP001199296"/>
    </source>
</evidence>
<keyword evidence="2" id="KW-1185">Reference proteome</keyword>
<name>A0AAW4WYS4_9FIRM</name>
<organism evidence="1 2">
    <name type="scientific">Halanaerobium polyolivorans</name>
    <dbReference type="NCBI Taxonomy" id="2886943"/>
    <lineage>
        <taxon>Bacteria</taxon>
        <taxon>Bacillati</taxon>
        <taxon>Bacillota</taxon>
        <taxon>Clostridia</taxon>
        <taxon>Halanaerobiales</taxon>
        <taxon>Halanaerobiaceae</taxon>
        <taxon>Halanaerobium</taxon>
    </lineage>
</organism>
<dbReference type="Proteomes" id="UP001199296">
    <property type="component" value="Unassembled WGS sequence"/>
</dbReference>
<proteinExistence type="predicted"/>
<dbReference type="RefSeq" id="WP_229344016.1">
    <property type="nucleotide sequence ID" value="NZ_JAJFAT010000003.1"/>
</dbReference>
<sequence>MITIPTIEDFRREFEKAETHEEKKRVLEKLECYIKALEDLKKIISRAVLRGKIFFTRE</sequence>
<comment type="caution">
    <text evidence="1">The sequence shown here is derived from an EMBL/GenBank/DDBJ whole genome shotgun (WGS) entry which is preliminary data.</text>
</comment>